<accession>R3W2R6</accession>
<dbReference type="HOGENOM" id="CLU_019375_7_1_9"/>
<dbReference type="SUPFAM" id="SSF118215">
    <property type="entry name" value="Proton glutamate symport protein"/>
    <property type="match status" value="1"/>
</dbReference>
<dbReference type="PANTHER" id="PTHR42865">
    <property type="entry name" value="PROTON/GLUTAMATE-ASPARTATE SYMPORTER"/>
    <property type="match status" value="1"/>
</dbReference>
<keyword evidence="9" id="KW-1185">Reference proteome</keyword>
<comment type="subcellular location">
    <subcellularLocation>
        <location evidence="1">Cell membrane</location>
        <topology evidence="1">Multi-pass membrane protein</topology>
    </subcellularLocation>
</comment>
<feature type="transmembrane region" description="Helical" evidence="7">
    <location>
        <begin position="215"/>
        <end position="238"/>
    </location>
</feature>
<dbReference type="PATRIC" id="fig|1158610.3.peg.3308"/>
<protein>
    <recommendedName>
        <fullName evidence="10">Sodium:dicarboxylate symporter family protein</fullName>
    </recommendedName>
</protein>
<name>R3W2R6_9ENTE</name>
<evidence type="ECO:0000256" key="1">
    <source>
        <dbReference type="ARBA" id="ARBA00004651"/>
    </source>
</evidence>
<dbReference type="InterPro" id="IPR001991">
    <property type="entry name" value="Na-dicarboxylate_symporter"/>
</dbReference>
<dbReference type="GO" id="GO:0005886">
    <property type="term" value="C:plasma membrane"/>
    <property type="evidence" value="ECO:0007669"/>
    <property type="project" value="UniProtKB-SubCell"/>
</dbReference>
<feature type="transmembrane region" description="Helical" evidence="7">
    <location>
        <begin position="12"/>
        <end position="33"/>
    </location>
</feature>
<dbReference type="Pfam" id="PF00375">
    <property type="entry name" value="SDF"/>
    <property type="match status" value="1"/>
</dbReference>
<dbReference type="InterPro" id="IPR036458">
    <property type="entry name" value="Na:dicarbo_symporter_sf"/>
</dbReference>
<dbReference type="PRINTS" id="PR00173">
    <property type="entry name" value="EDTRNSPORT"/>
</dbReference>
<evidence type="ECO:0008006" key="10">
    <source>
        <dbReference type="Google" id="ProtNLM"/>
    </source>
</evidence>
<keyword evidence="6 7" id="KW-0472">Membrane</keyword>
<gene>
    <name evidence="8" type="ORF">UC3_03316</name>
</gene>
<feature type="transmembrane region" description="Helical" evidence="7">
    <location>
        <begin position="323"/>
        <end position="340"/>
    </location>
</feature>
<dbReference type="PANTHER" id="PTHR42865:SF7">
    <property type="entry name" value="PROTON_GLUTAMATE-ASPARTATE SYMPORTER"/>
    <property type="match status" value="1"/>
</dbReference>
<feature type="transmembrane region" description="Helical" evidence="7">
    <location>
        <begin position="290"/>
        <end position="311"/>
    </location>
</feature>
<dbReference type="AlphaFoldDB" id="R3W2R6"/>
<evidence type="ECO:0000313" key="9">
    <source>
        <dbReference type="Proteomes" id="UP000013785"/>
    </source>
</evidence>
<evidence type="ECO:0000256" key="5">
    <source>
        <dbReference type="ARBA" id="ARBA00022989"/>
    </source>
</evidence>
<dbReference type="EMBL" id="AJAT01000018">
    <property type="protein sequence ID" value="EOL41751.1"/>
    <property type="molecule type" value="Genomic_DNA"/>
</dbReference>
<keyword evidence="2" id="KW-0813">Transport</keyword>
<sequence length="404" mass="43322">MPKILKSLTNQILLATILGIILGLIFHEQIVFLKVVGDVFLRLIQMSVVILIMGAVVEAVGSLDPKTLGGIGLKVMLWFIGSTILAAGIGVGMGLLVKPGADVVIANLDVEQITYNSSGSLSEIILEFFPSNIIESMANANMIQVIVFALLFGLALSLTAKKKSQSVLEFVVSFNHVILKMVTLVMKLAPIGIFCLVAPMIGTVGVEVLLTLTKFLLTLGIASILFLMLWLLLTAVYCRIPFFSLCKKMWRMSVVAFTTTSSAVTLPIQLEDSEEKLGISNRISKLVLPLGMTLNSNGLALFLSIAIITFAQFYGINLALPNLIQVVILSTLACLGTVVVPGGGLVALATVMPMIGLPTESIAILAGIDWFSGMFRTLLNVDADTTVALIIAKDEGELDYSKYK</sequence>
<feature type="transmembrane region" description="Helical" evidence="7">
    <location>
        <begin position="181"/>
        <end position="203"/>
    </location>
</feature>
<dbReference type="Proteomes" id="UP000013785">
    <property type="component" value="Unassembled WGS sequence"/>
</dbReference>
<organism evidence="8 9">
    <name type="scientific">Enterococcus phoeniculicola ATCC BAA-412</name>
    <dbReference type="NCBI Taxonomy" id="1158610"/>
    <lineage>
        <taxon>Bacteria</taxon>
        <taxon>Bacillati</taxon>
        <taxon>Bacillota</taxon>
        <taxon>Bacilli</taxon>
        <taxon>Lactobacillales</taxon>
        <taxon>Enterococcaceae</taxon>
        <taxon>Enterococcus</taxon>
    </lineage>
</organism>
<keyword evidence="4 7" id="KW-0812">Transmembrane</keyword>
<keyword evidence="3" id="KW-1003">Cell membrane</keyword>
<comment type="caution">
    <text evidence="8">The sequence shown here is derived from an EMBL/GenBank/DDBJ whole genome shotgun (WGS) entry which is preliminary data.</text>
</comment>
<dbReference type="GO" id="GO:0015293">
    <property type="term" value="F:symporter activity"/>
    <property type="evidence" value="ECO:0007669"/>
    <property type="project" value="UniProtKB-KW"/>
</dbReference>
<evidence type="ECO:0000256" key="3">
    <source>
        <dbReference type="ARBA" id="ARBA00022475"/>
    </source>
</evidence>
<dbReference type="eggNOG" id="COG1301">
    <property type="taxonomic scope" value="Bacteria"/>
</dbReference>
<feature type="transmembrane region" description="Helical" evidence="7">
    <location>
        <begin position="75"/>
        <end position="97"/>
    </location>
</feature>
<evidence type="ECO:0000256" key="4">
    <source>
        <dbReference type="ARBA" id="ARBA00022692"/>
    </source>
</evidence>
<evidence type="ECO:0000256" key="2">
    <source>
        <dbReference type="ARBA" id="ARBA00022448"/>
    </source>
</evidence>
<dbReference type="OrthoDB" id="9768885at2"/>
<dbReference type="RefSeq" id="WP_010769947.1">
    <property type="nucleotide sequence ID" value="NZ_ASWE01000001.1"/>
</dbReference>
<keyword evidence="5 7" id="KW-1133">Transmembrane helix</keyword>
<proteinExistence type="predicted"/>
<evidence type="ECO:0000256" key="6">
    <source>
        <dbReference type="ARBA" id="ARBA00023136"/>
    </source>
</evidence>
<dbReference type="Gene3D" id="1.10.3860.10">
    <property type="entry name" value="Sodium:dicarboxylate symporter"/>
    <property type="match status" value="1"/>
</dbReference>
<dbReference type="STRING" id="154621.RV11_GL002722"/>
<evidence type="ECO:0000256" key="7">
    <source>
        <dbReference type="SAM" id="Phobius"/>
    </source>
</evidence>
<evidence type="ECO:0000313" key="8">
    <source>
        <dbReference type="EMBL" id="EOL41751.1"/>
    </source>
</evidence>
<reference evidence="8 9" key="1">
    <citation type="submission" date="2013-02" db="EMBL/GenBank/DDBJ databases">
        <title>The Genome Sequence of Enterococcus phoeniculicola BAA-412.</title>
        <authorList>
            <consortium name="The Broad Institute Genome Sequencing Platform"/>
            <consortium name="The Broad Institute Genome Sequencing Center for Infectious Disease"/>
            <person name="Earl A.M."/>
            <person name="Gilmore M.S."/>
            <person name="Lebreton F."/>
            <person name="Walker B."/>
            <person name="Young S.K."/>
            <person name="Zeng Q."/>
            <person name="Gargeya S."/>
            <person name="Fitzgerald M."/>
            <person name="Haas B."/>
            <person name="Abouelleil A."/>
            <person name="Alvarado L."/>
            <person name="Arachchi H.M."/>
            <person name="Berlin A.M."/>
            <person name="Chapman S.B."/>
            <person name="Dewar J."/>
            <person name="Goldberg J."/>
            <person name="Griggs A."/>
            <person name="Gujja S."/>
            <person name="Hansen M."/>
            <person name="Howarth C."/>
            <person name="Imamovic A."/>
            <person name="Larimer J."/>
            <person name="McCowan C."/>
            <person name="Murphy C."/>
            <person name="Neiman D."/>
            <person name="Pearson M."/>
            <person name="Priest M."/>
            <person name="Roberts A."/>
            <person name="Saif S."/>
            <person name="Shea T."/>
            <person name="Sisk P."/>
            <person name="Sykes S."/>
            <person name="Wortman J."/>
            <person name="Nusbaum C."/>
            <person name="Birren B."/>
        </authorList>
    </citation>
    <scope>NUCLEOTIDE SEQUENCE [LARGE SCALE GENOMIC DNA]</scope>
    <source>
        <strain evidence="8 9">ATCC BAA-412</strain>
    </source>
</reference>
<feature type="transmembrane region" description="Helical" evidence="7">
    <location>
        <begin position="142"/>
        <end position="160"/>
    </location>
</feature>
<feature type="transmembrane region" description="Helical" evidence="7">
    <location>
        <begin position="39"/>
        <end position="63"/>
    </location>
</feature>